<evidence type="ECO:0000313" key="3">
    <source>
        <dbReference type="Proteomes" id="UP000237105"/>
    </source>
</evidence>
<evidence type="ECO:0000313" key="2">
    <source>
        <dbReference type="EMBL" id="PON40864.1"/>
    </source>
</evidence>
<dbReference type="AlphaFoldDB" id="A0A2P5AWC7"/>
<protein>
    <submittedName>
        <fullName evidence="2">Uncharacterized protein</fullName>
    </submittedName>
</protein>
<organism evidence="2 3">
    <name type="scientific">Parasponia andersonii</name>
    <name type="common">Sponia andersonii</name>
    <dbReference type="NCBI Taxonomy" id="3476"/>
    <lineage>
        <taxon>Eukaryota</taxon>
        <taxon>Viridiplantae</taxon>
        <taxon>Streptophyta</taxon>
        <taxon>Embryophyta</taxon>
        <taxon>Tracheophyta</taxon>
        <taxon>Spermatophyta</taxon>
        <taxon>Magnoliopsida</taxon>
        <taxon>eudicotyledons</taxon>
        <taxon>Gunneridae</taxon>
        <taxon>Pentapetalae</taxon>
        <taxon>rosids</taxon>
        <taxon>fabids</taxon>
        <taxon>Rosales</taxon>
        <taxon>Cannabaceae</taxon>
        <taxon>Parasponia</taxon>
    </lineage>
</organism>
<accession>A0A2P5AWC7</accession>
<dbReference type="Proteomes" id="UP000237105">
    <property type="component" value="Unassembled WGS sequence"/>
</dbReference>
<reference evidence="3" key="1">
    <citation type="submission" date="2016-06" db="EMBL/GenBank/DDBJ databases">
        <title>Parallel loss of symbiosis genes in relatives of nitrogen-fixing non-legume Parasponia.</title>
        <authorList>
            <person name="Van Velzen R."/>
            <person name="Holmer R."/>
            <person name="Bu F."/>
            <person name="Rutten L."/>
            <person name="Van Zeijl A."/>
            <person name="Liu W."/>
            <person name="Santuari L."/>
            <person name="Cao Q."/>
            <person name="Sharma T."/>
            <person name="Shen D."/>
            <person name="Roswanjaya Y."/>
            <person name="Wardhani T."/>
            <person name="Kalhor M.S."/>
            <person name="Jansen J."/>
            <person name="Van den Hoogen J."/>
            <person name="Gungor B."/>
            <person name="Hartog M."/>
            <person name="Hontelez J."/>
            <person name="Verver J."/>
            <person name="Yang W.-C."/>
            <person name="Schijlen E."/>
            <person name="Repin R."/>
            <person name="Schilthuizen M."/>
            <person name="Schranz E."/>
            <person name="Heidstra R."/>
            <person name="Miyata K."/>
            <person name="Fedorova E."/>
            <person name="Kohlen W."/>
            <person name="Bisseling T."/>
            <person name="Smit S."/>
            <person name="Geurts R."/>
        </authorList>
    </citation>
    <scope>NUCLEOTIDE SEQUENCE [LARGE SCALE GENOMIC DNA]</scope>
    <source>
        <strain evidence="3">cv. WU1-14</strain>
    </source>
</reference>
<sequence length="83" mass="9321">MRQSDTSKSKSFDDDGRWHDGWLGDDASFSFDGDELRCGGAGFDCRHDGWQHDGWLCEDAAFDFDRGERRCGSASFIFDNDGA</sequence>
<proteinExistence type="predicted"/>
<comment type="caution">
    <text evidence="2">The sequence shown here is derived from an EMBL/GenBank/DDBJ whole genome shotgun (WGS) entry which is preliminary data.</text>
</comment>
<name>A0A2P5AWC7_PARAD</name>
<feature type="region of interest" description="Disordered" evidence="1">
    <location>
        <begin position="1"/>
        <end position="20"/>
    </location>
</feature>
<evidence type="ECO:0000256" key="1">
    <source>
        <dbReference type="SAM" id="MobiDB-lite"/>
    </source>
</evidence>
<keyword evidence="3" id="KW-1185">Reference proteome</keyword>
<dbReference type="EMBL" id="JXTB01000430">
    <property type="protein sequence ID" value="PON40864.1"/>
    <property type="molecule type" value="Genomic_DNA"/>
</dbReference>
<gene>
    <name evidence="2" type="ORF">PanWU01x14_293800</name>
</gene>
<dbReference type="OrthoDB" id="10346408at2759"/>